<proteinExistence type="inferred from homology"/>
<dbReference type="PROSITE" id="PS51767">
    <property type="entry name" value="PEPTIDASE_A1"/>
    <property type="match status" value="1"/>
</dbReference>
<keyword evidence="6" id="KW-0732">Signal</keyword>
<feature type="chain" id="PRO_5042141489" description="Peptidase A1 domain-containing protein" evidence="6">
    <location>
        <begin position="25"/>
        <end position="484"/>
    </location>
</feature>
<sequence>MFSSYSSLSLLVLLSIASSSDVLASPHPEGGRTINVLRRSREPWSPEDFRARLEGVHAKYGMKSPFTKRSSGTNLLTNLQYDSSYFGSIAVGTPPVSYNVILDTGSSDLWLAASESAARGSDIKTFDSSSSSTFKELNTPFSITYGSGSAKGTLGSDNVQWAGFEVIGQVFGLVTTASSGLLSAPLSGLMGLAFQSIAASGATPLWQTLAQTSGTLDSPLMAFQLTRFQNDTTAKNLEPGGSVTIGATDSTLYTGDIDFQSIPNGAPGYWIQSVTGLTVNGQSLSVPTGNSAWAAIDTGTTGIGAPASVVTQIYSQIPNSAAGTGQYQGYYIIPCSTSASVTFNFGGSSNSWSIAPADFILQQSSATECIGAFFEVDNSGAGNLTPSWIVGDSFLKNVYSVFRQDPAAVGFANLSAKANAMSGTDGTVPSPTIASFPSTVTATGSVVVATGTANSNGGISAFARSAGFGWILCIVASVFAGLFL</sequence>
<evidence type="ECO:0000313" key="9">
    <source>
        <dbReference type="Proteomes" id="UP001212997"/>
    </source>
</evidence>
<dbReference type="InterPro" id="IPR033121">
    <property type="entry name" value="PEPTIDASE_A1"/>
</dbReference>
<gene>
    <name evidence="8" type="ORF">NLI96_g2999</name>
</gene>
<evidence type="ECO:0000256" key="6">
    <source>
        <dbReference type="SAM" id="SignalP"/>
    </source>
</evidence>
<dbReference type="Proteomes" id="UP001212997">
    <property type="component" value="Unassembled WGS sequence"/>
</dbReference>
<comment type="caution">
    <text evidence="8">The sequence shown here is derived from an EMBL/GenBank/DDBJ whole genome shotgun (WGS) entry which is preliminary data.</text>
</comment>
<evidence type="ECO:0000256" key="2">
    <source>
        <dbReference type="ARBA" id="ARBA00022750"/>
    </source>
</evidence>
<dbReference type="GO" id="GO:0006508">
    <property type="term" value="P:proteolysis"/>
    <property type="evidence" value="ECO:0007669"/>
    <property type="project" value="UniProtKB-KW"/>
</dbReference>
<dbReference type="InterPro" id="IPR001969">
    <property type="entry name" value="Aspartic_peptidase_AS"/>
</dbReference>
<dbReference type="EMBL" id="JANAWD010000072">
    <property type="protein sequence ID" value="KAJ3488204.1"/>
    <property type="molecule type" value="Genomic_DNA"/>
</dbReference>
<dbReference type="CDD" id="cd05471">
    <property type="entry name" value="pepsin_like"/>
    <property type="match status" value="1"/>
</dbReference>
<dbReference type="PRINTS" id="PR00792">
    <property type="entry name" value="PEPSIN"/>
</dbReference>
<evidence type="ECO:0000313" key="8">
    <source>
        <dbReference type="EMBL" id="KAJ3488204.1"/>
    </source>
</evidence>
<dbReference type="GO" id="GO:0004190">
    <property type="term" value="F:aspartic-type endopeptidase activity"/>
    <property type="evidence" value="ECO:0007669"/>
    <property type="project" value="UniProtKB-KW"/>
</dbReference>
<feature type="signal peptide" evidence="6">
    <location>
        <begin position="1"/>
        <end position="24"/>
    </location>
</feature>
<dbReference type="InterPro" id="IPR034164">
    <property type="entry name" value="Pepsin-like_dom"/>
</dbReference>
<keyword evidence="9" id="KW-1185">Reference proteome</keyword>
<protein>
    <recommendedName>
        <fullName evidence="7">Peptidase A1 domain-containing protein</fullName>
    </recommendedName>
</protein>
<dbReference type="PANTHER" id="PTHR47966:SF57">
    <property type="entry name" value="PEPTIDASE A1 DOMAIN-CONTAINING PROTEIN"/>
    <property type="match status" value="1"/>
</dbReference>
<feature type="active site" evidence="3">
    <location>
        <position position="103"/>
    </location>
</feature>
<dbReference type="InterPro" id="IPR001461">
    <property type="entry name" value="Aspartic_peptidase_A1"/>
</dbReference>
<dbReference type="InterPro" id="IPR021109">
    <property type="entry name" value="Peptidase_aspartic_dom_sf"/>
</dbReference>
<keyword evidence="2 4" id="KW-0064">Aspartyl protease</keyword>
<comment type="similarity">
    <text evidence="1 4">Belongs to the peptidase A1 family.</text>
</comment>
<keyword evidence="5" id="KW-0812">Transmembrane</keyword>
<keyword evidence="5" id="KW-0472">Membrane</keyword>
<evidence type="ECO:0000259" key="7">
    <source>
        <dbReference type="PROSITE" id="PS51767"/>
    </source>
</evidence>
<evidence type="ECO:0000256" key="3">
    <source>
        <dbReference type="PIRSR" id="PIRSR601461-1"/>
    </source>
</evidence>
<evidence type="ECO:0000256" key="4">
    <source>
        <dbReference type="RuleBase" id="RU000454"/>
    </source>
</evidence>
<keyword evidence="5" id="KW-1133">Transmembrane helix</keyword>
<dbReference type="FunFam" id="2.40.70.10:FF:000008">
    <property type="entry name" value="Cathepsin D"/>
    <property type="match status" value="1"/>
</dbReference>
<dbReference type="PROSITE" id="PS00141">
    <property type="entry name" value="ASP_PROTEASE"/>
    <property type="match status" value="1"/>
</dbReference>
<dbReference type="AlphaFoldDB" id="A0AAD5V7M1"/>
<dbReference type="SUPFAM" id="SSF50630">
    <property type="entry name" value="Acid proteases"/>
    <property type="match status" value="1"/>
</dbReference>
<evidence type="ECO:0000256" key="5">
    <source>
        <dbReference type="SAM" id="Phobius"/>
    </source>
</evidence>
<evidence type="ECO:0000256" key="1">
    <source>
        <dbReference type="ARBA" id="ARBA00007447"/>
    </source>
</evidence>
<feature type="transmembrane region" description="Helical" evidence="5">
    <location>
        <begin position="462"/>
        <end position="483"/>
    </location>
</feature>
<organism evidence="8 9">
    <name type="scientific">Meripilus lineatus</name>
    <dbReference type="NCBI Taxonomy" id="2056292"/>
    <lineage>
        <taxon>Eukaryota</taxon>
        <taxon>Fungi</taxon>
        <taxon>Dikarya</taxon>
        <taxon>Basidiomycota</taxon>
        <taxon>Agaricomycotina</taxon>
        <taxon>Agaricomycetes</taxon>
        <taxon>Polyporales</taxon>
        <taxon>Meripilaceae</taxon>
        <taxon>Meripilus</taxon>
    </lineage>
</organism>
<dbReference type="Gene3D" id="2.40.70.10">
    <property type="entry name" value="Acid Proteases"/>
    <property type="match status" value="2"/>
</dbReference>
<feature type="domain" description="Peptidase A1" evidence="7">
    <location>
        <begin position="85"/>
        <end position="412"/>
    </location>
</feature>
<dbReference type="Pfam" id="PF00026">
    <property type="entry name" value="Asp"/>
    <property type="match status" value="1"/>
</dbReference>
<keyword evidence="4" id="KW-0378">Hydrolase</keyword>
<name>A0AAD5V7M1_9APHY</name>
<keyword evidence="4" id="KW-0645">Protease</keyword>
<dbReference type="PANTHER" id="PTHR47966">
    <property type="entry name" value="BETA-SITE APP-CLEAVING ENZYME, ISOFORM A-RELATED"/>
    <property type="match status" value="1"/>
</dbReference>
<accession>A0AAD5V7M1</accession>
<reference evidence="8" key="1">
    <citation type="submission" date="2022-07" db="EMBL/GenBank/DDBJ databases">
        <title>Genome Sequence of Physisporinus lineatus.</title>
        <authorList>
            <person name="Buettner E."/>
        </authorList>
    </citation>
    <scope>NUCLEOTIDE SEQUENCE</scope>
    <source>
        <strain evidence="8">VT162</strain>
    </source>
</reference>
<feature type="active site" evidence="3">
    <location>
        <position position="297"/>
    </location>
</feature>